<dbReference type="InterPro" id="IPR036265">
    <property type="entry name" value="HIT-like_sf"/>
</dbReference>
<feature type="domain" description="HIT" evidence="4">
    <location>
        <begin position="18"/>
        <end position="126"/>
    </location>
</feature>
<dbReference type="InterPro" id="IPR019808">
    <property type="entry name" value="Histidine_triad_CS"/>
</dbReference>
<accession>A0A6B2G315</accession>
<evidence type="ECO:0000259" key="4">
    <source>
        <dbReference type="PROSITE" id="PS51084"/>
    </source>
</evidence>
<proteinExistence type="predicted"/>
<feature type="short sequence motif" description="Histidine triad motif" evidence="2 3">
    <location>
        <begin position="110"/>
        <end position="114"/>
    </location>
</feature>
<organism evidence="5">
    <name type="scientific">Myxobolus squamalis</name>
    <name type="common">Myxosporean</name>
    <dbReference type="NCBI Taxonomy" id="59785"/>
    <lineage>
        <taxon>Eukaryota</taxon>
        <taxon>Metazoa</taxon>
        <taxon>Cnidaria</taxon>
        <taxon>Myxozoa</taxon>
        <taxon>Myxosporea</taxon>
        <taxon>Bivalvulida</taxon>
        <taxon>Platysporina</taxon>
        <taxon>Myxobolidae</taxon>
        <taxon>Myxobolus</taxon>
    </lineage>
</organism>
<evidence type="ECO:0000256" key="1">
    <source>
        <dbReference type="PIRSR" id="PIRSR601310-1"/>
    </source>
</evidence>
<dbReference type="PROSITE" id="PS51084">
    <property type="entry name" value="HIT_2"/>
    <property type="match status" value="1"/>
</dbReference>
<evidence type="ECO:0000256" key="2">
    <source>
        <dbReference type="PIRSR" id="PIRSR601310-3"/>
    </source>
</evidence>
<reference evidence="5" key="1">
    <citation type="submission" date="2018-11" db="EMBL/GenBank/DDBJ databases">
        <title>Myxobolus squamalis genome and transcriptome.</title>
        <authorList>
            <person name="Yahalomi D."/>
            <person name="Atkinson S.D."/>
            <person name="Neuhof M."/>
            <person name="Chang E.S."/>
            <person name="Philippe H."/>
            <person name="Cartwright P."/>
            <person name="Bartholomew J.L."/>
            <person name="Huchon D."/>
        </authorList>
    </citation>
    <scope>NUCLEOTIDE SEQUENCE</scope>
    <source>
        <strain evidence="5">71B08</strain>
        <tissue evidence="5">Whole</tissue>
    </source>
</reference>
<dbReference type="PRINTS" id="PR00332">
    <property type="entry name" value="HISTRIAD"/>
</dbReference>
<dbReference type="AlphaFoldDB" id="A0A6B2G315"/>
<dbReference type="Gene3D" id="3.30.428.10">
    <property type="entry name" value="HIT-like"/>
    <property type="match status" value="1"/>
</dbReference>
<name>A0A6B2G315_MYXSQ</name>
<protein>
    <submittedName>
        <fullName evidence="5">14 kDa zinc-binding protein (Trinotate prediction)</fullName>
    </submittedName>
</protein>
<evidence type="ECO:0000313" key="5">
    <source>
        <dbReference type="EMBL" id="NDJ98344.1"/>
    </source>
</evidence>
<dbReference type="SUPFAM" id="SSF54197">
    <property type="entry name" value="HIT-like"/>
    <property type="match status" value="1"/>
</dbReference>
<sequence>MSHFRLQHNYERTSEESIFTKIIKRELPATIIYEDDKALVIKDLYPQAPVHLLAIPKKQIGSISEMSDEDIELMGYMMKVIRDVAKQENLEMGYRVVSNNGIHACQAVYHVHFHILAGKQLSGQVN</sequence>
<feature type="active site" description="Tele-AMP-histidine intermediate" evidence="1">
    <location>
        <position position="112"/>
    </location>
</feature>
<dbReference type="GO" id="GO:0003824">
    <property type="term" value="F:catalytic activity"/>
    <property type="evidence" value="ECO:0007669"/>
    <property type="project" value="InterPro"/>
</dbReference>
<dbReference type="PROSITE" id="PS00892">
    <property type="entry name" value="HIT_1"/>
    <property type="match status" value="1"/>
</dbReference>
<dbReference type="PANTHER" id="PTHR23089">
    <property type="entry name" value="HISTIDINE TRIAD HIT PROTEIN"/>
    <property type="match status" value="1"/>
</dbReference>
<dbReference type="CDD" id="cd01276">
    <property type="entry name" value="PKCI_related"/>
    <property type="match status" value="1"/>
</dbReference>
<dbReference type="InterPro" id="IPR011146">
    <property type="entry name" value="HIT-like"/>
</dbReference>
<dbReference type="EMBL" id="GHBR01005082">
    <property type="protein sequence ID" value="NDJ98344.1"/>
    <property type="molecule type" value="Transcribed_RNA"/>
</dbReference>
<dbReference type="Pfam" id="PF11969">
    <property type="entry name" value="DcpS_C"/>
    <property type="match status" value="1"/>
</dbReference>
<dbReference type="InterPro" id="IPR001310">
    <property type="entry name" value="Histidine_triad_HIT"/>
</dbReference>
<evidence type="ECO:0000256" key="3">
    <source>
        <dbReference type="PROSITE-ProRule" id="PRU00464"/>
    </source>
</evidence>